<comment type="caution">
    <text evidence="2">The sequence shown here is derived from an EMBL/GenBank/DDBJ whole genome shotgun (WGS) entry which is preliminary data.</text>
</comment>
<accession>A0ABQ0GFD6</accession>
<proteinExistence type="predicted"/>
<evidence type="ECO:0000313" key="3">
    <source>
        <dbReference type="Proteomes" id="UP001628179"/>
    </source>
</evidence>
<dbReference type="PRINTS" id="PR00250">
    <property type="entry name" value="GPCRSTE2"/>
</dbReference>
<organism evidence="2 3">
    <name type="scientific">Madurella fahalii</name>
    <dbReference type="NCBI Taxonomy" id="1157608"/>
    <lineage>
        <taxon>Eukaryota</taxon>
        <taxon>Fungi</taxon>
        <taxon>Dikarya</taxon>
        <taxon>Ascomycota</taxon>
        <taxon>Pezizomycotina</taxon>
        <taxon>Sordariomycetes</taxon>
        <taxon>Sordariomycetidae</taxon>
        <taxon>Sordariales</taxon>
        <taxon>Sordariales incertae sedis</taxon>
        <taxon>Madurella</taxon>
    </lineage>
</organism>
<feature type="transmembrane region" description="Helical" evidence="1">
    <location>
        <begin position="241"/>
        <end position="262"/>
    </location>
</feature>
<dbReference type="InterPro" id="IPR027458">
    <property type="entry name" value="STE2_TM1-TM2_sf"/>
</dbReference>
<keyword evidence="1" id="KW-1133">Transmembrane helix</keyword>
<feature type="transmembrane region" description="Helical" evidence="1">
    <location>
        <begin position="47"/>
        <end position="66"/>
    </location>
</feature>
<sequence length="436" mass="46879">MASNSTSGPFDPLNQVFFILGPDGETRIPVTPTRISALYRDAASLSILYGSQIGASFMMLVIVLLMTPRARFKRLPTIIAIAALTLNLIRMILLAVYFTTPWLNIYSIVSGDLRFIPRYAYNVSATATVLSIPVTILIEAALFVQAWSMLQLWRPLYKLPATAVSLALVLATIAFNFAVTIIQTRAILFLLDPTRTIWVRQAYLGLITASISWFCFLFNVRLVIHMWQNRSVLPSLKGLKAIDVLVITNGILMFVPVVFAALEFSNFRGFESASLTQTSVIVVLPLGTLVAQRLANPAWFGATTSPDAGSHATAAADGCAGYGSPLTSASGTSSATARRPLLMSAHSNGGGSGNGSGGAGLYRGVGGAVVTSRVAAASRERDALAHEKARFQRGDEVDRELARIDRDDLENGVRVDIGIEQGEERLPVDENGRGGS</sequence>
<dbReference type="Proteomes" id="UP001628179">
    <property type="component" value="Unassembled WGS sequence"/>
</dbReference>
<dbReference type="PANTHER" id="PTHR28009:SF1">
    <property type="entry name" value="PHEROMONE ALPHA FACTOR RECEPTOR"/>
    <property type="match status" value="1"/>
</dbReference>
<keyword evidence="2" id="KW-0675">Receptor</keyword>
<keyword evidence="1" id="KW-0472">Membrane</keyword>
<protein>
    <submittedName>
        <fullName evidence="2">Pheromone alpha factor receptor</fullName>
    </submittedName>
</protein>
<evidence type="ECO:0000256" key="1">
    <source>
        <dbReference type="SAM" id="Phobius"/>
    </source>
</evidence>
<feature type="transmembrane region" description="Helical" evidence="1">
    <location>
        <begin position="78"/>
        <end position="99"/>
    </location>
</feature>
<dbReference type="Pfam" id="PF02116">
    <property type="entry name" value="STE2"/>
    <property type="match status" value="1"/>
</dbReference>
<dbReference type="CDD" id="cd14939">
    <property type="entry name" value="7tmD_STE2"/>
    <property type="match status" value="1"/>
</dbReference>
<gene>
    <name evidence="2" type="primary">STE2</name>
    <name evidence="2" type="ORF">MFIFM68171_06686</name>
</gene>
<dbReference type="Gene3D" id="1.10.287.920">
    <property type="entry name" value="Pheromone alpha factor receptor"/>
    <property type="match status" value="1"/>
</dbReference>
<feature type="transmembrane region" description="Helical" evidence="1">
    <location>
        <begin position="202"/>
        <end position="220"/>
    </location>
</feature>
<dbReference type="PANTHER" id="PTHR28009">
    <property type="entry name" value="PHEROMONE ALPHA FACTOR RECEPTOR"/>
    <property type="match status" value="1"/>
</dbReference>
<feature type="transmembrane region" description="Helical" evidence="1">
    <location>
        <begin position="119"/>
        <end position="144"/>
    </location>
</feature>
<keyword evidence="1" id="KW-0812">Transmembrane</keyword>
<dbReference type="RefSeq" id="XP_070918207.1">
    <property type="nucleotide sequence ID" value="XM_071062106.1"/>
</dbReference>
<dbReference type="GeneID" id="98177429"/>
<reference evidence="2 3" key="1">
    <citation type="submission" date="2024-09" db="EMBL/GenBank/DDBJ databases">
        <title>Itraconazole resistance in Madurella fahalii resulting from another homologue of gene encoding cytochrome P450 14-alpha sterol demethylase (CYP51).</title>
        <authorList>
            <person name="Yoshioka I."/>
            <person name="Fahal A.H."/>
            <person name="Kaneko S."/>
            <person name="Yaguchi T."/>
        </authorList>
    </citation>
    <scope>NUCLEOTIDE SEQUENCE [LARGE SCALE GENOMIC DNA]</scope>
    <source>
        <strain evidence="2 3">IFM 68171</strain>
    </source>
</reference>
<feature type="transmembrane region" description="Helical" evidence="1">
    <location>
        <begin position="156"/>
        <end position="182"/>
    </location>
</feature>
<dbReference type="EMBL" id="BAAFSV010000003">
    <property type="protein sequence ID" value="GAB1316476.1"/>
    <property type="molecule type" value="Genomic_DNA"/>
</dbReference>
<evidence type="ECO:0000313" key="2">
    <source>
        <dbReference type="EMBL" id="GAB1316476.1"/>
    </source>
</evidence>
<dbReference type="InterPro" id="IPR000366">
    <property type="entry name" value="GPCR_STE2"/>
</dbReference>
<keyword evidence="3" id="KW-1185">Reference proteome</keyword>
<name>A0ABQ0GFD6_9PEZI</name>